<gene>
    <name evidence="2" type="primary">20349832</name>
    <name evidence="1" type="ORF">GGTG_09374</name>
</gene>
<name>J3P777_GAET3</name>
<accession>J3P777</accession>
<reference evidence="3" key="1">
    <citation type="submission" date="2010-07" db="EMBL/GenBank/DDBJ databases">
        <title>The genome sequence of Gaeumannomyces graminis var. tritici strain R3-111a-1.</title>
        <authorList>
            <consortium name="The Broad Institute Genome Sequencing Platform"/>
            <person name="Ma L.-J."/>
            <person name="Dead R."/>
            <person name="Young S."/>
            <person name="Zeng Q."/>
            <person name="Koehrsen M."/>
            <person name="Alvarado L."/>
            <person name="Berlin A."/>
            <person name="Chapman S.B."/>
            <person name="Chen Z."/>
            <person name="Freedman E."/>
            <person name="Gellesch M."/>
            <person name="Goldberg J."/>
            <person name="Griggs A."/>
            <person name="Gujja S."/>
            <person name="Heilman E.R."/>
            <person name="Heiman D."/>
            <person name="Hepburn T."/>
            <person name="Howarth C."/>
            <person name="Jen D."/>
            <person name="Larson L."/>
            <person name="Mehta T."/>
            <person name="Neiman D."/>
            <person name="Pearson M."/>
            <person name="Roberts A."/>
            <person name="Saif S."/>
            <person name="Shea T."/>
            <person name="Shenoy N."/>
            <person name="Sisk P."/>
            <person name="Stolte C."/>
            <person name="Sykes S."/>
            <person name="Walk T."/>
            <person name="White J."/>
            <person name="Yandava C."/>
            <person name="Haas B."/>
            <person name="Nusbaum C."/>
            <person name="Birren B."/>
        </authorList>
    </citation>
    <scope>NUCLEOTIDE SEQUENCE [LARGE SCALE GENOMIC DNA]</scope>
    <source>
        <strain evidence="3">R3-111a-1</strain>
    </source>
</reference>
<dbReference type="EnsemblFungi" id="EJT72508">
    <property type="protein sequence ID" value="EJT72508"/>
    <property type="gene ID" value="GGTG_09374"/>
</dbReference>
<proteinExistence type="predicted"/>
<dbReference type="RefSeq" id="XP_009225482.1">
    <property type="nucleotide sequence ID" value="XM_009227218.1"/>
</dbReference>
<reference evidence="2" key="4">
    <citation type="journal article" date="2015" name="G3 (Bethesda)">
        <title>Genome sequences of three phytopathogenic species of the Magnaporthaceae family of fungi.</title>
        <authorList>
            <person name="Okagaki L.H."/>
            <person name="Nunes C.C."/>
            <person name="Sailsbery J."/>
            <person name="Clay B."/>
            <person name="Brown D."/>
            <person name="John T."/>
            <person name="Oh Y."/>
            <person name="Young N."/>
            <person name="Fitzgerald M."/>
            <person name="Haas B.J."/>
            <person name="Zeng Q."/>
            <person name="Young S."/>
            <person name="Adiconis X."/>
            <person name="Fan L."/>
            <person name="Levin J.Z."/>
            <person name="Mitchell T.K."/>
            <person name="Okubara P.A."/>
            <person name="Farman M.L."/>
            <person name="Kohn L.M."/>
            <person name="Birren B."/>
            <person name="Ma L.-J."/>
            <person name="Dean R.A."/>
        </authorList>
    </citation>
    <scope>NUCLEOTIDE SEQUENCE</scope>
    <source>
        <strain evidence="2">R3-111a-1</strain>
    </source>
</reference>
<dbReference type="GeneID" id="20349832"/>
<dbReference type="AlphaFoldDB" id="J3P777"/>
<reference evidence="1" key="3">
    <citation type="submission" date="2010-09" db="EMBL/GenBank/DDBJ databases">
        <title>Annotation of Gaeumannomyces graminis var. tritici R3-111a-1.</title>
        <authorList>
            <consortium name="The Broad Institute Genome Sequencing Platform"/>
            <person name="Ma L.-J."/>
            <person name="Dead R."/>
            <person name="Young S.K."/>
            <person name="Zeng Q."/>
            <person name="Gargeya S."/>
            <person name="Fitzgerald M."/>
            <person name="Haas B."/>
            <person name="Abouelleil A."/>
            <person name="Alvarado L."/>
            <person name="Arachchi H.M."/>
            <person name="Berlin A."/>
            <person name="Brown A."/>
            <person name="Chapman S.B."/>
            <person name="Chen Z."/>
            <person name="Dunbar C."/>
            <person name="Freedman E."/>
            <person name="Gearin G."/>
            <person name="Gellesch M."/>
            <person name="Goldberg J."/>
            <person name="Griggs A."/>
            <person name="Gujja S."/>
            <person name="Heiman D."/>
            <person name="Howarth C."/>
            <person name="Larson L."/>
            <person name="Lui A."/>
            <person name="MacDonald P.J.P."/>
            <person name="Mehta T."/>
            <person name="Montmayeur A."/>
            <person name="Murphy C."/>
            <person name="Neiman D."/>
            <person name="Pearson M."/>
            <person name="Priest M."/>
            <person name="Roberts A."/>
            <person name="Saif S."/>
            <person name="Shea T."/>
            <person name="Shenoy N."/>
            <person name="Sisk P."/>
            <person name="Stolte C."/>
            <person name="Sykes S."/>
            <person name="Yandava C."/>
            <person name="Wortman J."/>
            <person name="Nusbaum C."/>
            <person name="Birren B."/>
        </authorList>
    </citation>
    <scope>NUCLEOTIDE SEQUENCE</scope>
    <source>
        <strain evidence="1">R3-111a-1</strain>
    </source>
</reference>
<dbReference type="Proteomes" id="UP000006039">
    <property type="component" value="Unassembled WGS sequence"/>
</dbReference>
<dbReference type="VEuPathDB" id="FungiDB:GGTG_09374"/>
<organism evidence="1">
    <name type="scientific">Gaeumannomyces tritici (strain R3-111a-1)</name>
    <name type="common">Wheat and barley take-all root rot fungus</name>
    <name type="synonym">Gaeumannomyces graminis var. tritici</name>
    <dbReference type="NCBI Taxonomy" id="644352"/>
    <lineage>
        <taxon>Eukaryota</taxon>
        <taxon>Fungi</taxon>
        <taxon>Dikarya</taxon>
        <taxon>Ascomycota</taxon>
        <taxon>Pezizomycotina</taxon>
        <taxon>Sordariomycetes</taxon>
        <taxon>Sordariomycetidae</taxon>
        <taxon>Magnaporthales</taxon>
        <taxon>Magnaporthaceae</taxon>
        <taxon>Gaeumannomyces</taxon>
    </lineage>
</organism>
<keyword evidence="3" id="KW-1185">Reference proteome</keyword>
<dbReference type="HOGENOM" id="CLU_2671210_0_0_1"/>
<protein>
    <submittedName>
        <fullName evidence="1 2">Uncharacterized protein</fullName>
    </submittedName>
</protein>
<dbReference type="EMBL" id="GL385399">
    <property type="protein sequence ID" value="EJT72508.1"/>
    <property type="molecule type" value="Genomic_DNA"/>
</dbReference>
<reference evidence="2" key="5">
    <citation type="submission" date="2018-04" db="UniProtKB">
        <authorList>
            <consortium name="EnsemblFungi"/>
        </authorList>
    </citation>
    <scope>IDENTIFICATION</scope>
    <source>
        <strain evidence="2">R3-111a-1</strain>
    </source>
</reference>
<reference evidence="1" key="2">
    <citation type="submission" date="2010-07" db="EMBL/GenBank/DDBJ databases">
        <authorList>
            <consortium name="The Broad Institute Genome Sequencing Platform"/>
            <consortium name="Broad Institute Genome Sequencing Center for Infectious Disease"/>
            <person name="Ma L.-J."/>
            <person name="Dead R."/>
            <person name="Young S."/>
            <person name="Zeng Q."/>
            <person name="Koehrsen M."/>
            <person name="Alvarado L."/>
            <person name="Berlin A."/>
            <person name="Chapman S.B."/>
            <person name="Chen Z."/>
            <person name="Freedman E."/>
            <person name="Gellesch M."/>
            <person name="Goldberg J."/>
            <person name="Griggs A."/>
            <person name="Gujja S."/>
            <person name="Heilman E.R."/>
            <person name="Heiman D."/>
            <person name="Hepburn T."/>
            <person name="Howarth C."/>
            <person name="Jen D."/>
            <person name="Larson L."/>
            <person name="Mehta T."/>
            <person name="Neiman D."/>
            <person name="Pearson M."/>
            <person name="Roberts A."/>
            <person name="Saif S."/>
            <person name="Shea T."/>
            <person name="Shenoy N."/>
            <person name="Sisk P."/>
            <person name="Stolte C."/>
            <person name="Sykes S."/>
            <person name="Walk T."/>
            <person name="White J."/>
            <person name="Yandava C."/>
            <person name="Haas B."/>
            <person name="Nusbaum C."/>
            <person name="Birren B."/>
        </authorList>
    </citation>
    <scope>NUCLEOTIDE SEQUENCE</scope>
    <source>
        <strain evidence="1">R3-111a-1</strain>
    </source>
</reference>
<evidence type="ECO:0000313" key="2">
    <source>
        <dbReference type="EnsemblFungi" id="EJT72508"/>
    </source>
</evidence>
<evidence type="ECO:0000313" key="1">
    <source>
        <dbReference type="EMBL" id="EJT72508.1"/>
    </source>
</evidence>
<evidence type="ECO:0000313" key="3">
    <source>
        <dbReference type="Proteomes" id="UP000006039"/>
    </source>
</evidence>
<sequence length="75" mass="8576">MVQVAFVDPAGYEPPSCFRLHWTLLVNTCHRCFVALASRTGFSHRKGVEKTRLVNEHLYCIACAFRMFLSALNLM</sequence>